<gene>
    <name evidence="1" type="ORF">AMK68_05505</name>
</gene>
<dbReference type="InterPro" id="IPR011042">
    <property type="entry name" value="6-blade_b-propeller_TolB-like"/>
</dbReference>
<evidence type="ECO:0008006" key="3">
    <source>
        <dbReference type="Google" id="ProtNLM"/>
    </source>
</evidence>
<dbReference type="SUPFAM" id="SSF69304">
    <property type="entry name" value="Tricorn protease N-terminal domain"/>
    <property type="match status" value="1"/>
</dbReference>
<name>A0A0S7XHP1_9BACT</name>
<accession>A0A0S7XHP1</accession>
<evidence type="ECO:0000313" key="2">
    <source>
        <dbReference type="Proteomes" id="UP000052020"/>
    </source>
</evidence>
<comment type="caution">
    <text evidence="1">The sequence shown here is derived from an EMBL/GenBank/DDBJ whole genome shotgun (WGS) entry which is preliminary data.</text>
</comment>
<dbReference type="AlphaFoldDB" id="A0A0S7XHP1"/>
<organism evidence="1 2">
    <name type="scientific">candidate division KD3-62 bacterium DG_56</name>
    <dbReference type="NCBI Taxonomy" id="1704032"/>
    <lineage>
        <taxon>Bacteria</taxon>
        <taxon>candidate division KD3-62</taxon>
    </lineage>
</organism>
<reference evidence="1 2" key="1">
    <citation type="journal article" date="2015" name="Microbiome">
        <title>Genomic resolution of linkages in carbon, nitrogen, and sulfur cycling among widespread estuary sediment bacteria.</title>
        <authorList>
            <person name="Baker B.J."/>
            <person name="Lazar C.S."/>
            <person name="Teske A.P."/>
            <person name="Dick G.J."/>
        </authorList>
    </citation>
    <scope>NUCLEOTIDE SEQUENCE [LARGE SCALE GENOMIC DNA]</scope>
    <source>
        <strain evidence="1">DG_56</strain>
    </source>
</reference>
<sequence length="152" mass="17603">MSERDVAAALVWTPAGELVFRQLSWLDRRDKLMLWSPKTGEARVVVQRPAEEWGIHYDSPLGTLEPNGKRLALVYARPGSRLGLARNRELWAVDLRTGSRRLLYPDIWTDELLWRDGRIYLKERNNLWSLSPDGGRLRRESYLPPPEGVRSP</sequence>
<dbReference type="Gene3D" id="2.120.10.30">
    <property type="entry name" value="TolB, C-terminal domain"/>
    <property type="match status" value="1"/>
</dbReference>
<proteinExistence type="predicted"/>
<dbReference type="EMBL" id="LIZY01000137">
    <property type="protein sequence ID" value="KPJ61960.1"/>
    <property type="molecule type" value="Genomic_DNA"/>
</dbReference>
<protein>
    <recommendedName>
        <fullName evidence="3">Dipeptidylpeptidase IV N-terminal domain-containing protein</fullName>
    </recommendedName>
</protein>
<dbReference type="Proteomes" id="UP000052020">
    <property type="component" value="Unassembled WGS sequence"/>
</dbReference>
<evidence type="ECO:0000313" key="1">
    <source>
        <dbReference type="EMBL" id="KPJ61960.1"/>
    </source>
</evidence>